<comment type="caution">
    <text evidence="1">The sequence shown here is derived from an EMBL/GenBank/DDBJ whole genome shotgun (WGS) entry which is preliminary data.</text>
</comment>
<name>A0ACC0KHI4_CHOFU</name>
<dbReference type="Proteomes" id="UP001064048">
    <property type="component" value="Chromosome 6"/>
</dbReference>
<proteinExistence type="predicted"/>
<evidence type="ECO:0000313" key="1">
    <source>
        <dbReference type="EMBL" id="KAI8435526.1"/>
    </source>
</evidence>
<organism evidence="1 2">
    <name type="scientific">Choristoneura fumiferana</name>
    <name type="common">Spruce budworm moth</name>
    <name type="synonym">Archips fumiferana</name>
    <dbReference type="NCBI Taxonomy" id="7141"/>
    <lineage>
        <taxon>Eukaryota</taxon>
        <taxon>Metazoa</taxon>
        <taxon>Ecdysozoa</taxon>
        <taxon>Arthropoda</taxon>
        <taxon>Hexapoda</taxon>
        <taxon>Insecta</taxon>
        <taxon>Pterygota</taxon>
        <taxon>Neoptera</taxon>
        <taxon>Endopterygota</taxon>
        <taxon>Lepidoptera</taxon>
        <taxon>Glossata</taxon>
        <taxon>Ditrysia</taxon>
        <taxon>Tortricoidea</taxon>
        <taxon>Tortricidae</taxon>
        <taxon>Tortricinae</taxon>
        <taxon>Choristoneura</taxon>
    </lineage>
</organism>
<reference evidence="1 2" key="1">
    <citation type="journal article" date="2022" name="Genome Biol. Evol.">
        <title>The Spruce Budworm Genome: Reconstructing the Evolutionary History of Antifreeze Proteins.</title>
        <authorList>
            <person name="Beliveau C."/>
            <person name="Gagne P."/>
            <person name="Picq S."/>
            <person name="Vernygora O."/>
            <person name="Keeling C.I."/>
            <person name="Pinkney K."/>
            <person name="Doucet D."/>
            <person name="Wen F."/>
            <person name="Johnston J.S."/>
            <person name="Maaroufi H."/>
            <person name="Boyle B."/>
            <person name="Laroche J."/>
            <person name="Dewar K."/>
            <person name="Juretic N."/>
            <person name="Blackburn G."/>
            <person name="Nisole A."/>
            <person name="Brunet B."/>
            <person name="Brandao M."/>
            <person name="Lumley L."/>
            <person name="Duan J."/>
            <person name="Quan G."/>
            <person name="Lucarotti C.J."/>
            <person name="Roe A.D."/>
            <person name="Sperling F.A.H."/>
            <person name="Levesque R.C."/>
            <person name="Cusson M."/>
        </authorList>
    </citation>
    <scope>NUCLEOTIDE SEQUENCE [LARGE SCALE GENOMIC DNA]</scope>
    <source>
        <strain evidence="1">Glfc:IPQL:Cfum</strain>
    </source>
</reference>
<accession>A0ACC0KHI4</accession>
<dbReference type="EMBL" id="CM046106">
    <property type="protein sequence ID" value="KAI8435526.1"/>
    <property type="molecule type" value="Genomic_DNA"/>
</dbReference>
<sequence length="421" mass="46858">MPLKRGVRQGDVISSTLFAAGLEDAFKLLEWKGLGININGEYNITHLRFSDDIVVVMAKSMEELSTMLQGLNRVSQRVGLKMNRDKTKLPVMTYGSETLCFTICLINRLRVAQRAMESYARDGKQFRFDYQYSQEAEGWFKLHQVPATWNDAWLKCFREGAVLASPEDASMLAAMKTLTAKLVRSCGVYTGIHATFSKGDYFTIEGTPLSKIPVSWAPNEPDNFENGEDCLVLLPNGTLADVACSEVYPFFCYKKKAKHMFLAGCGTVDNGYTLDTRTGSCYKFHRLPQSWPRAFAACAGEGGHLAIINSDVEAQVIKDLYAKNPDSLMPGAFTKLSSHIGFCDWGERGLWLTIHSQTLQEAGYDKWSSSEPANSTDTKHKNGEYCGAVHRPGTLNAIWCDLPTPFICEKAPDSLINDEDL</sequence>
<evidence type="ECO:0000313" key="2">
    <source>
        <dbReference type="Proteomes" id="UP001064048"/>
    </source>
</evidence>
<protein>
    <submittedName>
        <fullName evidence="1">Uncharacterized protein</fullName>
    </submittedName>
</protein>
<keyword evidence="2" id="KW-1185">Reference proteome</keyword>
<gene>
    <name evidence="1" type="ORF">MSG28_003822</name>
</gene>